<name>A0ABV3WVJ8_9HYPH</name>
<evidence type="ECO:0000313" key="5">
    <source>
        <dbReference type="EMBL" id="MEX4008084.1"/>
    </source>
</evidence>
<dbReference type="Pfam" id="PF13458">
    <property type="entry name" value="Peripla_BP_6"/>
    <property type="match status" value="1"/>
</dbReference>
<reference evidence="5 6" key="1">
    <citation type="submission" date="2024-01" db="EMBL/GenBank/DDBJ databases">
        <title>New evidence supports the origin of RcGTA from prophage.</title>
        <authorList>
            <person name="Xu Y."/>
            <person name="Liu B."/>
            <person name="Chen F."/>
        </authorList>
    </citation>
    <scope>NUCLEOTIDE SEQUENCE [LARGE SCALE GENOMIC DNA]</scope>
    <source>
        <strain evidence="5 6">CBW1107-2</strain>
    </source>
</reference>
<dbReference type="CDD" id="cd06342">
    <property type="entry name" value="PBP1_ABC_LIVBP-like"/>
    <property type="match status" value="1"/>
</dbReference>
<comment type="caution">
    <text evidence="5">The sequence shown here is derived from an EMBL/GenBank/DDBJ whole genome shotgun (WGS) entry which is preliminary data.</text>
</comment>
<keyword evidence="2 3" id="KW-0732">Signal</keyword>
<proteinExistence type="inferred from homology"/>
<dbReference type="Proteomes" id="UP001559025">
    <property type="component" value="Unassembled WGS sequence"/>
</dbReference>
<protein>
    <submittedName>
        <fullName evidence="5">Branched-chain amino acid ABC transporter substrate-binding protein</fullName>
    </submittedName>
</protein>
<dbReference type="PANTHER" id="PTHR47151:SF2">
    <property type="entry name" value="AMINO ACID BINDING PROTEIN"/>
    <property type="match status" value="1"/>
</dbReference>
<dbReference type="Gene3D" id="3.40.50.2300">
    <property type="match status" value="2"/>
</dbReference>
<accession>A0ABV3WVJ8</accession>
<evidence type="ECO:0000259" key="4">
    <source>
        <dbReference type="Pfam" id="PF13458"/>
    </source>
</evidence>
<dbReference type="SUPFAM" id="SSF53822">
    <property type="entry name" value="Periplasmic binding protein-like I"/>
    <property type="match status" value="1"/>
</dbReference>
<feature type="domain" description="Leucine-binding protein" evidence="4">
    <location>
        <begin position="26"/>
        <end position="332"/>
    </location>
</feature>
<organism evidence="5 6">
    <name type="scientific">Neoaquamicrobium sediminum</name>
    <dbReference type="NCBI Taxonomy" id="1849104"/>
    <lineage>
        <taxon>Bacteria</taxon>
        <taxon>Pseudomonadati</taxon>
        <taxon>Pseudomonadota</taxon>
        <taxon>Alphaproteobacteria</taxon>
        <taxon>Hyphomicrobiales</taxon>
        <taxon>Phyllobacteriaceae</taxon>
        <taxon>Neoaquamicrobium</taxon>
    </lineage>
</organism>
<evidence type="ECO:0000313" key="6">
    <source>
        <dbReference type="Proteomes" id="UP001559025"/>
    </source>
</evidence>
<evidence type="ECO:0000256" key="3">
    <source>
        <dbReference type="SAM" id="SignalP"/>
    </source>
</evidence>
<dbReference type="PANTHER" id="PTHR47151">
    <property type="entry name" value="LEU/ILE/VAL-BINDING ABC TRANSPORTER SUBUNIT"/>
    <property type="match status" value="1"/>
</dbReference>
<dbReference type="RefSeq" id="WP_368803134.1">
    <property type="nucleotide sequence ID" value="NZ_JAZHFV010000003.1"/>
</dbReference>
<gene>
    <name evidence="5" type="ORF">V1479_12270</name>
</gene>
<keyword evidence="6" id="KW-1185">Reference proteome</keyword>
<dbReference type="InterPro" id="IPR028081">
    <property type="entry name" value="Leu-bd"/>
</dbReference>
<feature type="chain" id="PRO_5046593619" evidence="3">
    <location>
        <begin position="23"/>
        <end position="354"/>
    </location>
</feature>
<dbReference type="InterPro" id="IPR028082">
    <property type="entry name" value="Peripla_BP_I"/>
</dbReference>
<evidence type="ECO:0000256" key="2">
    <source>
        <dbReference type="ARBA" id="ARBA00022729"/>
    </source>
</evidence>
<sequence>MRHSLPSLLLACVVTLAGIGHAAAARIGLAAPLEGPLALLGQQMRDGAQIAARLGGQQLIVEDDACDAPGGERAARAFIEAEVQIAVGFLCSEALESALPLLRDAGIPVVTSGVRNSGITDRRTREGWLVWRAAPRADAELAAVADILVSRWRDELFAIVDDGTIYGRELAESLRLAVELAGLKPVFVDTYRPQSDNQVGLVGRLRRAGATHIFVGGESDDVAIIERDAAGLDYEPTIAGGDALRAAGEIPLAPGTLMIGMPEWAEMLDEEAVERFTEAGIVPEGYVVPSYVSVEIAIQALATADAESRPIADVLSAGGFDTLIGTLSFDDKGDLSENLFQLLRYDGERFLPVE</sequence>
<dbReference type="EMBL" id="JAZHFV010000003">
    <property type="protein sequence ID" value="MEX4008084.1"/>
    <property type="molecule type" value="Genomic_DNA"/>
</dbReference>
<evidence type="ECO:0000256" key="1">
    <source>
        <dbReference type="ARBA" id="ARBA00010062"/>
    </source>
</evidence>
<feature type="signal peptide" evidence="3">
    <location>
        <begin position="1"/>
        <end position="22"/>
    </location>
</feature>
<comment type="similarity">
    <text evidence="1">Belongs to the leucine-binding protein family.</text>
</comment>